<dbReference type="EMBL" id="JAUUTY010000005">
    <property type="protein sequence ID" value="KAK1626819.1"/>
    <property type="molecule type" value="Genomic_DNA"/>
</dbReference>
<comment type="caution">
    <text evidence="1">The sequence shown here is derived from an EMBL/GenBank/DDBJ whole genome shotgun (WGS) entry which is preliminary data.</text>
</comment>
<protein>
    <submittedName>
        <fullName evidence="1">Uncharacterized protein</fullName>
    </submittedName>
</protein>
<evidence type="ECO:0000313" key="2">
    <source>
        <dbReference type="Proteomes" id="UP001231189"/>
    </source>
</evidence>
<gene>
    <name evidence="1" type="ORF">QYE76_001134</name>
</gene>
<name>A0AAD8RKL2_LOLMU</name>
<dbReference type="Proteomes" id="UP001231189">
    <property type="component" value="Unassembled WGS sequence"/>
</dbReference>
<dbReference type="AlphaFoldDB" id="A0AAD8RKL2"/>
<sequence length="99" mass="10893">MCHECSAEIHLARAVCRRRTFGEGVQAASHGCPARVALEDVDELEQDVRLHVHLRAMKATTWEKRLSDGRLCAAHDHNHDHGCGREVGLASTGHSVESC</sequence>
<reference evidence="1" key="1">
    <citation type="submission" date="2023-07" db="EMBL/GenBank/DDBJ databases">
        <title>A chromosome-level genome assembly of Lolium multiflorum.</title>
        <authorList>
            <person name="Chen Y."/>
            <person name="Copetti D."/>
            <person name="Kolliker R."/>
            <person name="Studer B."/>
        </authorList>
    </citation>
    <scope>NUCLEOTIDE SEQUENCE</scope>
    <source>
        <strain evidence="1">02402/16</strain>
        <tissue evidence="1">Leaf</tissue>
    </source>
</reference>
<organism evidence="1 2">
    <name type="scientific">Lolium multiflorum</name>
    <name type="common">Italian ryegrass</name>
    <name type="synonym">Lolium perenne subsp. multiflorum</name>
    <dbReference type="NCBI Taxonomy" id="4521"/>
    <lineage>
        <taxon>Eukaryota</taxon>
        <taxon>Viridiplantae</taxon>
        <taxon>Streptophyta</taxon>
        <taxon>Embryophyta</taxon>
        <taxon>Tracheophyta</taxon>
        <taxon>Spermatophyta</taxon>
        <taxon>Magnoliopsida</taxon>
        <taxon>Liliopsida</taxon>
        <taxon>Poales</taxon>
        <taxon>Poaceae</taxon>
        <taxon>BOP clade</taxon>
        <taxon>Pooideae</taxon>
        <taxon>Poodae</taxon>
        <taxon>Poeae</taxon>
        <taxon>Poeae Chloroplast Group 2 (Poeae type)</taxon>
        <taxon>Loliodinae</taxon>
        <taxon>Loliinae</taxon>
        <taxon>Lolium</taxon>
    </lineage>
</organism>
<proteinExistence type="predicted"/>
<keyword evidence="2" id="KW-1185">Reference proteome</keyword>
<accession>A0AAD8RKL2</accession>
<evidence type="ECO:0000313" key="1">
    <source>
        <dbReference type="EMBL" id="KAK1626819.1"/>
    </source>
</evidence>